<proteinExistence type="predicted"/>
<dbReference type="Proteomes" id="UP001075001">
    <property type="component" value="Unassembled WGS sequence"/>
</dbReference>
<dbReference type="RefSeq" id="WP_267985782.1">
    <property type="nucleotide sequence ID" value="NZ_JAPQEX020000001.1"/>
</dbReference>
<dbReference type="Gene3D" id="2.10.10.80">
    <property type="match status" value="1"/>
</dbReference>
<keyword evidence="3" id="KW-1185">Reference proteome</keyword>
<dbReference type="InterPro" id="IPR040775">
    <property type="entry name" value="Tail_spike_N"/>
</dbReference>
<feature type="domain" description="Tail spike TSP1/Gp66 N-terminal" evidence="1">
    <location>
        <begin position="212"/>
        <end position="268"/>
    </location>
</feature>
<comment type="caution">
    <text evidence="2">The sequence shown here is derived from an EMBL/GenBank/DDBJ whole genome shotgun (WGS) entry which is preliminary data.</text>
</comment>
<protein>
    <submittedName>
        <fullName evidence="2">Phage tail fiber protein</fullName>
    </submittedName>
</protein>
<sequence>MSVPNQTPYNIYTANGLTTVFAYEFYLISASDIQVTINGNEVTSGYTLSGVGNTNGGEVTFLTAPANGATVILERVTPTYRLTDYQDNGDLLADTVNKDFDRLWMAIQRAFIYLGVALTRPLFGGGPFNANGYRIANLDDPINAQDAATKNYVIEHGKTNLARTLRVPEASVNVLPSAEDRAWKGLGFDGAGQPKLQDPAGTGLWGYVPAIGSFEKGSLLTQRFEVLLWESTDEYWRWDGAMPKIVLPGSTPDTTGGRGKGKWLDVTDATLRSNLGSGEKGMGAYLSAYQRQWALELINNVATYLNAGKINLWEYRHLAIDTIVNGVEVVDWTLALIQALIDGATYKRQVYAPGWRYYFQKMPEFVNLDTSGSTTNMSMYSLVGDGHDKTIFWTDSLVGREMHFSTCRFYFDKFSVQRVLQGDDAVYRDSAIPIMQLGRSTDISAARLGYMGDVRFNGSPWSLNIEHCWDSIFQDVIVHNFQTSGIRIGIHDVDNSNNLLFIRTQIESCQYKGENLCRAFADMSDATGSRVNHNITLIQPHIEPVNLRCHIFYSSYGKNIKVINPAFNRNNGSVDKGLYLDPSLAAPAVYSSDGVNIHIDGGQIQHIGPRSDTVAPLFKFVGTHKGWRCDSYIDTGKATSRTDLLSSVDVSRSNNGLREISFKGATVNSFTSMSSVGDRLRVAPLNDLQKVFDLVAETFIPPGETDTIARIIAMYSNTQDLSTPQQKVWDITSAGHASFKALRGQQYIIQAGAVATVNVGVGAMDRRGTYLISGAENNNQLFAMFFNVPGQAPSEIKTGSSVNLSRVQPDAAVTGKLCVYQNNQYINLENRTASVVTVNVNFFA</sequence>
<evidence type="ECO:0000259" key="1">
    <source>
        <dbReference type="Pfam" id="PF18668"/>
    </source>
</evidence>
<evidence type="ECO:0000313" key="3">
    <source>
        <dbReference type="Proteomes" id="UP001075001"/>
    </source>
</evidence>
<gene>
    <name evidence="2" type="ORF">OXR69_019740</name>
</gene>
<dbReference type="EMBL" id="JAPQEX020000001">
    <property type="protein sequence ID" value="MDG1644087.1"/>
    <property type="molecule type" value="Genomic_DNA"/>
</dbReference>
<reference evidence="2" key="1">
    <citation type="submission" date="2023-03" db="EMBL/GenBank/DDBJ databases">
        <title>identification of new KPC variant in Klebsiella huaxiensis from the Hospital Sewage Samples in China.</title>
        <authorList>
            <person name="Wu Y."/>
        </authorList>
    </citation>
    <scope>NUCLEOTIDE SEQUENCE</scope>
    <source>
        <strain evidence="2">ZR-9</strain>
    </source>
</reference>
<organism evidence="2 3">
    <name type="scientific">Klebsiella huaxiensis</name>
    <dbReference type="NCBI Taxonomy" id="2153354"/>
    <lineage>
        <taxon>Bacteria</taxon>
        <taxon>Pseudomonadati</taxon>
        <taxon>Pseudomonadota</taxon>
        <taxon>Gammaproteobacteria</taxon>
        <taxon>Enterobacterales</taxon>
        <taxon>Enterobacteriaceae</taxon>
        <taxon>Klebsiella/Raoultella group</taxon>
        <taxon>Klebsiella</taxon>
    </lineage>
</organism>
<evidence type="ECO:0000313" key="2">
    <source>
        <dbReference type="EMBL" id="MDG1644087.1"/>
    </source>
</evidence>
<dbReference type="Pfam" id="PF18668">
    <property type="entry name" value="Tail_spike_N"/>
    <property type="match status" value="1"/>
</dbReference>
<accession>A0ABT6EK14</accession>
<name>A0ABT6EK14_9ENTR</name>